<protein>
    <submittedName>
        <fullName evidence="2">AP endonuclease, family 2</fullName>
    </submittedName>
</protein>
<keyword evidence="2" id="KW-0378">Hydrolase</keyword>
<feature type="domain" description="Xylose isomerase-like TIM barrel" evidence="1">
    <location>
        <begin position="20"/>
        <end position="252"/>
    </location>
</feature>
<dbReference type="eggNOG" id="COG1082">
    <property type="taxonomic scope" value="Bacteria"/>
</dbReference>
<dbReference type="Gene3D" id="3.20.20.150">
    <property type="entry name" value="Divalent-metal-dependent TIM barrel enzymes"/>
    <property type="match status" value="1"/>
</dbReference>
<dbReference type="InterPro" id="IPR013022">
    <property type="entry name" value="Xyl_isomerase-like_TIM-brl"/>
</dbReference>
<comment type="caution">
    <text evidence="2">The sequence shown here is derived from an EMBL/GenBank/DDBJ whole genome shotgun (WGS) entry which is preliminary data.</text>
</comment>
<dbReference type="HOGENOM" id="CLU_035063_2_0_9"/>
<sequence>MEQSLHLKSIKCCNLPTALHIASDAGFKGVEIADYMLYEFFDAGFNVNDLKTLLQQNQLSAQCINDVLGCESMAYGNRMAAVKQMNFFSDIAHEIGCDTIQVCPLCELEGLPQQQIIKSTAYNIRQLADIAGQKNIRLQIETVAWSPINSLSKGIMLLDEIQRDNVGITIDFWHLWATGGTTPDEIALFDKKKMGNIHFCDGIRPENGEKWNENIQRGFLPGDGDIPLKEWAAAVKATGYDRPWSIELISTKYWQCDSYDVAKQLYEGMEKYVSDM</sequence>
<dbReference type="AlphaFoldDB" id="C0C2I0"/>
<evidence type="ECO:0000313" key="2">
    <source>
        <dbReference type="EMBL" id="EEG73604.1"/>
    </source>
</evidence>
<dbReference type="PANTHER" id="PTHR12110:SF21">
    <property type="entry name" value="XYLOSE ISOMERASE-LIKE TIM BARREL DOMAIN-CONTAINING PROTEIN"/>
    <property type="match status" value="1"/>
</dbReference>
<name>C0C2I0_9FIRM</name>
<keyword evidence="3" id="KW-1185">Reference proteome</keyword>
<dbReference type="InterPro" id="IPR036237">
    <property type="entry name" value="Xyl_isomerase-like_sf"/>
</dbReference>
<reference evidence="2" key="1">
    <citation type="submission" date="2009-02" db="EMBL/GenBank/DDBJ databases">
        <authorList>
            <person name="Fulton L."/>
            <person name="Clifton S."/>
            <person name="Fulton B."/>
            <person name="Xu J."/>
            <person name="Minx P."/>
            <person name="Pepin K.H."/>
            <person name="Johnson M."/>
            <person name="Bhonagiri V."/>
            <person name="Nash W.E."/>
            <person name="Mardis E.R."/>
            <person name="Wilson R.K."/>
        </authorList>
    </citation>
    <scope>NUCLEOTIDE SEQUENCE [LARGE SCALE GENOMIC DNA]</scope>
    <source>
        <strain evidence="2">DSM 15053</strain>
    </source>
</reference>
<evidence type="ECO:0000313" key="3">
    <source>
        <dbReference type="Proteomes" id="UP000004893"/>
    </source>
</evidence>
<dbReference type="GO" id="GO:0004519">
    <property type="term" value="F:endonuclease activity"/>
    <property type="evidence" value="ECO:0007669"/>
    <property type="project" value="UniProtKB-KW"/>
</dbReference>
<organism evidence="2 3">
    <name type="scientific">[Clostridium] hylemonae DSM 15053</name>
    <dbReference type="NCBI Taxonomy" id="553973"/>
    <lineage>
        <taxon>Bacteria</taxon>
        <taxon>Bacillati</taxon>
        <taxon>Bacillota</taxon>
        <taxon>Clostridia</taxon>
        <taxon>Lachnospirales</taxon>
        <taxon>Lachnospiraceae</taxon>
    </lineage>
</organism>
<dbReference type="RefSeq" id="WP_006443641.1">
    <property type="nucleotide sequence ID" value="NZ_CP036524.1"/>
</dbReference>
<accession>C0C2I0</accession>
<dbReference type="Pfam" id="PF01261">
    <property type="entry name" value="AP_endonuc_2"/>
    <property type="match status" value="1"/>
</dbReference>
<dbReference type="OrthoDB" id="9786584at2"/>
<dbReference type="EMBL" id="ABYI02000023">
    <property type="protein sequence ID" value="EEG73604.1"/>
    <property type="molecule type" value="Genomic_DNA"/>
</dbReference>
<reference evidence="2" key="2">
    <citation type="submission" date="2013-06" db="EMBL/GenBank/DDBJ databases">
        <title>Draft genome sequence of Clostridium hylemonae (DSM 15053).</title>
        <authorList>
            <person name="Sudarsanam P."/>
            <person name="Ley R."/>
            <person name="Guruge J."/>
            <person name="Turnbaugh P.J."/>
            <person name="Mahowald M."/>
            <person name="Liep D."/>
            <person name="Gordon J."/>
        </authorList>
    </citation>
    <scope>NUCLEOTIDE SEQUENCE</scope>
    <source>
        <strain evidence="2">DSM 15053</strain>
    </source>
</reference>
<dbReference type="InterPro" id="IPR050312">
    <property type="entry name" value="IolE/XylAMocC-like"/>
</dbReference>
<proteinExistence type="predicted"/>
<keyword evidence="2" id="KW-0540">Nuclease</keyword>
<dbReference type="PANTHER" id="PTHR12110">
    <property type="entry name" value="HYDROXYPYRUVATE ISOMERASE"/>
    <property type="match status" value="1"/>
</dbReference>
<evidence type="ECO:0000259" key="1">
    <source>
        <dbReference type="Pfam" id="PF01261"/>
    </source>
</evidence>
<keyword evidence="2" id="KW-0255">Endonuclease</keyword>
<dbReference type="SUPFAM" id="SSF51658">
    <property type="entry name" value="Xylose isomerase-like"/>
    <property type="match status" value="1"/>
</dbReference>
<dbReference type="Proteomes" id="UP000004893">
    <property type="component" value="Unassembled WGS sequence"/>
</dbReference>
<gene>
    <name evidence="2" type="ORF">CLOHYLEM_06286</name>
</gene>
<dbReference type="STRING" id="553973.CLOHYLEM_06286"/>